<accession>A0ABN1AXJ8</accession>
<feature type="region of interest" description="Disordered" evidence="1">
    <location>
        <begin position="24"/>
        <end position="46"/>
    </location>
</feature>
<gene>
    <name evidence="2" type="ORF">GCM10008986_09180</name>
</gene>
<sequence length="46" mass="5452">MSQTKKHQRYSKVIKLESNRRVLEKDESVSVVEQTLHEAQKKKRNG</sequence>
<evidence type="ECO:0000256" key="1">
    <source>
        <dbReference type="SAM" id="MobiDB-lite"/>
    </source>
</evidence>
<dbReference type="Proteomes" id="UP001500880">
    <property type="component" value="Unassembled WGS sequence"/>
</dbReference>
<name>A0ABN1AXJ8_9BACI</name>
<comment type="caution">
    <text evidence="2">The sequence shown here is derived from an EMBL/GenBank/DDBJ whole genome shotgun (WGS) entry which is preliminary data.</text>
</comment>
<organism evidence="2 3">
    <name type="scientific">Salinibacillus aidingensis</name>
    <dbReference type="NCBI Taxonomy" id="237684"/>
    <lineage>
        <taxon>Bacteria</taxon>
        <taxon>Bacillati</taxon>
        <taxon>Bacillota</taxon>
        <taxon>Bacilli</taxon>
        <taxon>Bacillales</taxon>
        <taxon>Bacillaceae</taxon>
        <taxon>Salinibacillus</taxon>
    </lineage>
</organism>
<proteinExistence type="predicted"/>
<protein>
    <recommendedName>
        <fullName evidence="4">Fur-regulated basic protein B</fullName>
    </recommendedName>
</protein>
<dbReference type="EMBL" id="BAAADO010000002">
    <property type="protein sequence ID" value="GAA0486000.1"/>
    <property type="molecule type" value="Genomic_DNA"/>
</dbReference>
<evidence type="ECO:0000313" key="3">
    <source>
        <dbReference type="Proteomes" id="UP001500880"/>
    </source>
</evidence>
<evidence type="ECO:0008006" key="4">
    <source>
        <dbReference type="Google" id="ProtNLM"/>
    </source>
</evidence>
<evidence type="ECO:0000313" key="2">
    <source>
        <dbReference type="EMBL" id="GAA0486000.1"/>
    </source>
</evidence>
<dbReference type="RefSeq" id="WP_343838132.1">
    <property type="nucleotide sequence ID" value="NZ_BAAADO010000002.1"/>
</dbReference>
<reference evidence="2 3" key="1">
    <citation type="journal article" date="2019" name="Int. J. Syst. Evol. Microbiol.">
        <title>The Global Catalogue of Microorganisms (GCM) 10K type strain sequencing project: providing services to taxonomists for standard genome sequencing and annotation.</title>
        <authorList>
            <consortium name="The Broad Institute Genomics Platform"/>
            <consortium name="The Broad Institute Genome Sequencing Center for Infectious Disease"/>
            <person name="Wu L."/>
            <person name="Ma J."/>
        </authorList>
    </citation>
    <scope>NUCLEOTIDE SEQUENCE [LARGE SCALE GENOMIC DNA]</scope>
    <source>
        <strain evidence="2 3">JCM 12389</strain>
    </source>
</reference>
<keyword evidence="3" id="KW-1185">Reference proteome</keyword>